<protein>
    <submittedName>
        <fullName evidence="1">Uncharacterized protein</fullName>
    </submittedName>
</protein>
<gene>
    <name evidence="1" type="ORF">Trichorick_00154</name>
</gene>
<dbReference type="EMBL" id="CP112932">
    <property type="protein sequence ID" value="WPY00282.1"/>
    <property type="molecule type" value="Genomic_DNA"/>
</dbReference>
<proteinExistence type="predicted"/>
<evidence type="ECO:0000313" key="2">
    <source>
        <dbReference type="Proteomes" id="UP001326613"/>
    </source>
</evidence>
<name>A0ABZ0UT63_9RICK</name>
<keyword evidence="2" id="KW-1185">Reference proteome</keyword>
<dbReference type="Proteomes" id="UP001326613">
    <property type="component" value="Chromosome"/>
</dbReference>
<reference evidence="1 2" key="1">
    <citation type="submission" date="2022-10" db="EMBL/GenBank/DDBJ databases">
        <title>Host association and intracellularity evolved multiple times independently in the Rickettsiales.</title>
        <authorList>
            <person name="Castelli M."/>
            <person name="Nardi T."/>
            <person name="Gammuto L."/>
            <person name="Bellinzona G."/>
            <person name="Sabaneyeva E."/>
            <person name="Potekhin A."/>
            <person name="Serra V."/>
            <person name="Petroni G."/>
            <person name="Sassera D."/>
        </authorList>
    </citation>
    <scope>NUCLEOTIDE SEQUENCE [LARGE SCALE GENOMIC DNA]</scope>
    <source>
        <strain evidence="1 2">Kr 154-4</strain>
    </source>
</reference>
<accession>A0ABZ0UT63</accession>
<dbReference type="RefSeq" id="WP_323738369.1">
    <property type="nucleotide sequence ID" value="NZ_CP112932.1"/>
</dbReference>
<organism evidence="1 2">
    <name type="scientific">Candidatus Trichorickettsia mobilis</name>
    <dbReference type="NCBI Taxonomy" id="1346319"/>
    <lineage>
        <taxon>Bacteria</taxon>
        <taxon>Pseudomonadati</taxon>
        <taxon>Pseudomonadota</taxon>
        <taxon>Alphaproteobacteria</taxon>
        <taxon>Rickettsiales</taxon>
        <taxon>Rickettsiaceae</taxon>
        <taxon>Rickettsieae</taxon>
        <taxon>Candidatus Trichorickettsia</taxon>
    </lineage>
</organism>
<evidence type="ECO:0000313" key="1">
    <source>
        <dbReference type="EMBL" id="WPY00282.1"/>
    </source>
</evidence>
<sequence>MPKEKDQFLKLTPLEQIENLTSSTPELVKLISKDTKDLTTAEARSLYDLKILDGQATDVGIKLVTNLDNIKREGFEDFAEKLSEESQEVQEGAKKIYHNTITASINSASDDLNKGIKEKKGLLFNGTLASSAAKVLGGILEFEKQIDEIFPGVSQKIIKAAGNALVGLVSSYFPVVGLVLKATGIVDKISNFLACDNLEKTVASLQERVSEIKQNKELEPIYNTAKEVNELSSAASIPIKSVVKLGLSAEAYSTVSIAVKQNENDKKFIQDIAQIAEKMPSNEKETQEMLGSLKTGLYNTIDKYNLPNDLVKSAQLKIDNKMLEVEKSLDKTTVPVAGVFAKIMHQQESLIKTLTLHKELQADFNKIPQGKTVADAIAKDMVGLLKGILLFSPDKLLKQAKESSVAKILGLDFKTEVSLDKQEKQLSPQNLSKS</sequence>